<proteinExistence type="predicted"/>
<evidence type="ECO:0000259" key="2">
    <source>
        <dbReference type="Pfam" id="PF01433"/>
    </source>
</evidence>
<dbReference type="PANTHER" id="PTHR45726">
    <property type="entry name" value="LEUKOTRIENE A-4 HYDROLASE"/>
    <property type="match status" value="1"/>
</dbReference>
<evidence type="ECO:0000313" key="3">
    <source>
        <dbReference type="EMBL" id="AWK88985.1"/>
    </source>
</evidence>
<dbReference type="SUPFAM" id="SSF63737">
    <property type="entry name" value="Leukotriene A4 hydrolase N-terminal domain"/>
    <property type="match status" value="1"/>
</dbReference>
<dbReference type="InterPro" id="IPR042097">
    <property type="entry name" value="Aminopeptidase_N-like_N_sf"/>
</dbReference>
<dbReference type="InterPro" id="IPR014782">
    <property type="entry name" value="Peptidase_M1_dom"/>
</dbReference>
<protein>
    <submittedName>
        <fullName evidence="3">Peptidase M1</fullName>
    </submittedName>
</protein>
<sequence>MTIRIPARIATRIAGHVAAVLLLLAAAAPAAAQPVHHDLELSLDPAARRIEATDRLTLPPGRHELRLLPALAVAEAVLDGRPLAVERRGDLLRLTVPAGAGPVTLRYGGTLDALDPSGGTGRPMAGAEGAYLPGLAGWLPSVGEEPPTWRLSVRVPAPFLAVATGRLVEEETGPGGYHAVFAEDRTVEEPSLFAGVWTVTERREGALRLRAYLHPEQAPLAEPYLELTARAVDRYAARIGDYPFDGFSIVSGALPVGLGFPGLTYIGRQVLPLPFIRDQSLTHEILHNWWGNGVRVGEGGNWSEGLTTYMADYAAAEDRGPDAARAMRLDWLRDYAALPAGRDRPLTEFRGKTHDASQVVGYGKAAMVFHMIRNDIGEAAFTEGLRRFWADRRFRDAGWTDLRRAFEQASGRDLSAVFAAWLDRPGAPSLQLAAAKAEGTALHLTLRQEGTPYPLGVPVTVTSSAGEERHVVRLDGREANVTLTVQAPPTAVAVDPAFDLFRRLAPGEAPPILRDVTLDQGSALVIAADGEAGEAARALAARLLEGRTTTVAAEKADPGKPLLLVGTEDAVGRALQMLKLPAPPDAVAGRGSARVWTVRQASGRAALVVAGRDAAALQALLRPLPHYGRQSWLVFDGAKAADRGVWPAGESPLRAVLN</sequence>
<dbReference type="Pfam" id="PF01433">
    <property type="entry name" value="Peptidase_M1"/>
    <property type="match status" value="1"/>
</dbReference>
<dbReference type="GO" id="GO:0008270">
    <property type="term" value="F:zinc ion binding"/>
    <property type="evidence" value="ECO:0007669"/>
    <property type="project" value="InterPro"/>
</dbReference>
<feature type="domain" description="Peptidase M1 membrane alanine aminopeptidase" evidence="2">
    <location>
        <begin position="281"/>
        <end position="421"/>
    </location>
</feature>
<feature type="signal peptide" evidence="1">
    <location>
        <begin position="1"/>
        <end position="32"/>
    </location>
</feature>
<dbReference type="SUPFAM" id="SSF55486">
    <property type="entry name" value="Metalloproteases ('zincins'), catalytic domain"/>
    <property type="match status" value="1"/>
</dbReference>
<dbReference type="AlphaFoldDB" id="A0A2S2CX42"/>
<gene>
    <name evidence="3" type="ORF">DEW08_23430</name>
</gene>
<dbReference type="GO" id="GO:0008237">
    <property type="term" value="F:metallopeptidase activity"/>
    <property type="evidence" value="ECO:0007669"/>
    <property type="project" value="InterPro"/>
</dbReference>
<dbReference type="PANTHER" id="PTHR45726:SF3">
    <property type="entry name" value="LEUKOTRIENE A-4 HYDROLASE"/>
    <property type="match status" value="1"/>
</dbReference>
<accession>A0A2S2CX42</accession>
<dbReference type="EMBL" id="CP029356">
    <property type="protein sequence ID" value="AWK88985.1"/>
    <property type="molecule type" value="Genomic_DNA"/>
</dbReference>
<name>A0A2S2CX42_9PROT</name>
<geneLocation type="plasmid" evidence="3 4">
    <name>unnamed1</name>
</geneLocation>
<reference evidence="4" key="1">
    <citation type="submission" date="2018-05" db="EMBL/GenBank/DDBJ databases">
        <title>Azospirillum thermophila sp. nov., a novel isolated from hot spring.</title>
        <authorList>
            <person name="Zhao Z."/>
        </authorList>
    </citation>
    <scope>NUCLEOTIDE SEQUENCE [LARGE SCALE GENOMIC DNA]</scope>
    <source>
        <strain evidence="4">CFH 70021</strain>
        <plasmid evidence="4">unnamed1</plasmid>
    </source>
</reference>
<evidence type="ECO:0000256" key="1">
    <source>
        <dbReference type="SAM" id="SignalP"/>
    </source>
</evidence>
<dbReference type="Proteomes" id="UP000245629">
    <property type="component" value="Plasmid unnamed1"/>
</dbReference>
<dbReference type="KEGG" id="azz:DEW08_23430"/>
<keyword evidence="4" id="KW-1185">Reference proteome</keyword>
<dbReference type="RefSeq" id="WP_109331800.1">
    <property type="nucleotide sequence ID" value="NZ_CP029356.1"/>
</dbReference>
<keyword evidence="1" id="KW-0732">Signal</keyword>
<organism evidence="3 4">
    <name type="scientific">Azospirillum thermophilum</name>
    <dbReference type="NCBI Taxonomy" id="2202148"/>
    <lineage>
        <taxon>Bacteria</taxon>
        <taxon>Pseudomonadati</taxon>
        <taxon>Pseudomonadota</taxon>
        <taxon>Alphaproteobacteria</taxon>
        <taxon>Rhodospirillales</taxon>
        <taxon>Azospirillaceae</taxon>
        <taxon>Azospirillum</taxon>
    </lineage>
</organism>
<evidence type="ECO:0000313" key="4">
    <source>
        <dbReference type="Proteomes" id="UP000245629"/>
    </source>
</evidence>
<dbReference type="OrthoDB" id="9762302at2"/>
<keyword evidence="3" id="KW-0614">Plasmid</keyword>
<dbReference type="InterPro" id="IPR027268">
    <property type="entry name" value="Peptidase_M4/M1_CTD_sf"/>
</dbReference>
<dbReference type="InterPro" id="IPR034015">
    <property type="entry name" value="M1_LTA4H"/>
</dbReference>
<dbReference type="Gene3D" id="1.10.390.10">
    <property type="entry name" value="Neutral Protease Domain 2"/>
    <property type="match status" value="1"/>
</dbReference>
<feature type="chain" id="PRO_5015721444" evidence="1">
    <location>
        <begin position="33"/>
        <end position="658"/>
    </location>
</feature>